<dbReference type="Proteomes" id="UP001177140">
    <property type="component" value="Unassembled WGS sequence"/>
</dbReference>
<evidence type="ECO:0000256" key="2">
    <source>
        <dbReference type="ARBA" id="ARBA00010239"/>
    </source>
</evidence>
<proteinExistence type="inferred from homology"/>
<accession>A0AA41SJ60</accession>
<evidence type="ECO:0000313" key="7">
    <source>
        <dbReference type="Proteomes" id="UP001177140"/>
    </source>
</evidence>
<evidence type="ECO:0000313" key="6">
    <source>
        <dbReference type="EMBL" id="MCL7035393.1"/>
    </source>
</evidence>
<keyword evidence="5" id="KW-0539">Nucleus</keyword>
<evidence type="ECO:0000256" key="4">
    <source>
        <dbReference type="ARBA" id="ARBA00023163"/>
    </source>
</evidence>
<keyword evidence="3" id="KW-0805">Transcription regulation</keyword>
<gene>
    <name evidence="6" type="ORF">MKW94_014909</name>
</gene>
<dbReference type="AlphaFoldDB" id="A0AA41SJ60"/>
<keyword evidence="4" id="KW-0804">Transcription</keyword>
<dbReference type="EMBL" id="JAJJMA010156178">
    <property type="protein sequence ID" value="MCL7035393.1"/>
    <property type="molecule type" value="Genomic_DNA"/>
</dbReference>
<dbReference type="InterPro" id="IPR006939">
    <property type="entry name" value="SNF5"/>
</dbReference>
<evidence type="ECO:0000256" key="1">
    <source>
        <dbReference type="ARBA" id="ARBA00004123"/>
    </source>
</evidence>
<evidence type="ECO:0000256" key="3">
    <source>
        <dbReference type="ARBA" id="ARBA00023015"/>
    </source>
</evidence>
<comment type="subcellular location">
    <subcellularLocation>
        <location evidence="1">Nucleus</location>
    </subcellularLocation>
</comment>
<dbReference type="GO" id="GO:0006338">
    <property type="term" value="P:chromatin remodeling"/>
    <property type="evidence" value="ECO:0007669"/>
    <property type="project" value="InterPro"/>
</dbReference>
<dbReference type="Pfam" id="PF04855">
    <property type="entry name" value="SNF5"/>
    <property type="match status" value="1"/>
</dbReference>
<protein>
    <recommendedName>
        <fullName evidence="8">Bushy growth protein</fullName>
    </recommendedName>
</protein>
<comment type="caution">
    <text evidence="6">The sequence shown here is derived from an EMBL/GenBank/DDBJ whole genome shotgun (WGS) entry which is preliminary data.</text>
</comment>
<comment type="similarity">
    <text evidence="2">Belongs to the SNF5 family.</text>
</comment>
<dbReference type="GO" id="GO:0000228">
    <property type="term" value="C:nuclear chromosome"/>
    <property type="evidence" value="ECO:0007669"/>
    <property type="project" value="InterPro"/>
</dbReference>
<sequence>MKYYAGTFPKIQPVKFRIPTSEALIPIRLDIEVDGNRFKDSFTWNPTEPDSEVVLFAKRTVKDLKLAPAFITQISQSIQSQLNEFRSLEGQEMLTTEKIVTLKLDLRVNNTIIRDQFLWDLNNFESDPEEFARTFCQDLDIKDPEVGPAVAVAIREQLYEIATQSVTSARETRISKKGRRGGEYVSASKVGGAAVDLMKLFGGKSSVLRKRKEWDLYEPIVDLLSKEEVEALDAREERHARMKKRFSDMDDVYLTNYSSG</sequence>
<organism evidence="6 7">
    <name type="scientific">Papaver nudicaule</name>
    <name type="common">Iceland poppy</name>
    <dbReference type="NCBI Taxonomy" id="74823"/>
    <lineage>
        <taxon>Eukaryota</taxon>
        <taxon>Viridiplantae</taxon>
        <taxon>Streptophyta</taxon>
        <taxon>Embryophyta</taxon>
        <taxon>Tracheophyta</taxon>
        <taxon>Spermatophyta</taxon>
        <taxon>Magnoliopsida</taxon>
        <taxon>Ranunculales</taxon>
        <taxon>Papaveraceae</taxon>
        <taxon>Papaveroideae</taxon>
        <taxon>Papaver</taxon>
    </lineage>
</organism>
<evidence type="ECO:0008006" key="8">
    <source>
        <dbReference type="Google" id="ProtNLM"/>
    </source>
</evidence>
<dbReference type="PANTHER" id="PTHR10019">
    <property type="entry name" value="SNF5"/>
    <property type="match status" value="1"/>
</dbReference>
<keyword evidence="7" id="KW-1185">Reference proteome</keyword>
<reference evidence="6" key="1">
    <citation type="submission" date="2022-03" db="EMBL/GenBank/DDBJ databases">
        <title>A functionally conserved STORR gene fusion in Papaver species that diverged 16.8 million years ago.</title>
        <authorList>
            <person name="Catania T."/>
        </authorList>
    </citation>
    <scope>NUCLEOTIDE SEQUENCE</scope>
    <source>
        <strain evidence="6">S-191538</strain>
    </source>
</reference>
<name>A0AA41SJ60_PAPNU</name>
<evidence type="ECO:0000256" key="5">
    <source>
        <dbReference type="ARBA" id="ARBA00023242"/>
    </source>
</evidence>